<dbReference type="AlphaFoldDB" id="A0A0F9GVE9"/>
<protein>
    <recommendedName>
        <fullName evidence="1">4Fe-4S ferredoxin-type domain-containing protein</fullName>
    </recommendedName>
</protein>
<name>A0A0F9GVE9_9ZZZZ</name>
<dbReference type="InterPro" id="IPR017896">
    <property type="entry name" value="4Fe4S_Fe-S-bd"/>
</dbReference>
<dbReference type="Pfam" id="PF13237">
    <property type="entry name" value="Fer4_10"/>
    <property type="match status" value="1"/>
</dbReference>
<dbReference type="PROSITE" id="PS51379">
    <property type="entry name" value="4FE4S_FER_2"/>
    <property type="match status" value="2"/>
</dbReference>
<dbReference type="Gene3D" id="3.30.70.20">
    <property type="match status" value="1"/>
</dbReference>
<dbReference type="InterPro" id="IPR017900">
    <property type="entry name" value="4Fe4S_Fe_S_CS"/>
</dbReference>
<evidence type="ECO:0000313" key="2">
    <source>
        <dbReference type="EMBL" id="KKL94636.1"/>
    </source>
</evidence>
<feature type="domain" description="4Fe-4S ferredoxin-type" evidence="1">
    <location>
        <begin position="50"/>
        <end position="80"/>
    </location>
</feature>
<feature type="domain" description="4Fe-4S ferredoxin-type" evidence="1">
    <location>
        <begin position="4"/>
        <end position="36"/>
    </location>
</feature>
<comment type="caution">
    <text evidence="2">The sequence shown here is derived from an EMBL/GenBank/DDBJ whole genome shotgun (WGS) entry which is preliminary data.</text>
</comment>
<accession>A0A0F9GVE9</accession>
<reference evidence="2" key="1">
    <citation type="journal article" date="2015" name="Nature">
        <title>Complex archaea that bridge the gap between prokaryotes and eukaryotes.</title>
        <authorList>
            <person name="Spang A."/>
            <person name="Saw J.H."/>
            <person name="Jorgensen S.L."/>
            <person name="Zaremba-Niedzwiedzka K."/>
            <person name="Martijn J."/>
            <person name="Lind A.E."/>
            <person name="van Eijk R."/>
            <person name="Schleper C."/>
            <person name="Guy L."/>
            <person name="Ettema T.J."/>
        </authorList>
    </citation>
    <scope>NUCLEOTIDE SEQUENCE</scope>
</reference>
<sequence>MPLPRILVDDEKCHDPLSCRRCLLVCPTRVLGLGTSVGPEKFKQIDPGHFIVRGVRYQFCTGCLKCVEVCPTDAIQISFDGSEAV</sequence>
<organism evidence="2">
    <name type="scientific">marine sediment metagenome</name>
    <dbReference type="NCBI Taxonomy" id="412755"/>
    <lineage>
        <taxon>unclassified sequences</taxon>
        <taxon>metagenomes</taxon>
        <taxon>ecological metagenomes</taxon>
    </lineage>
</organism>
<gene>
    <name evidence="2" type="ORF">LCGC14_1862690</name>
</gene>
<dbReference type="SUPFAM" id="SSF54862">
    <property type="entry name" value="4Fe-4S ferredoxins"/>
    <property type="match status" value="1"/>
</dbReference>
<dbReference type="PROSITE" id="PS00198">
    <property type="entry name" value="4FE4S_FER_1"/>
    <property type="match status" value="1"/>
</dbReference>
<dbReference type="EMBL" id="LAZR01018874">
    <property type="protein sequence ID" value="KKL94636.1"/>
    <property type="molecule type" value="Genomic_DNA"/>
</dbReference>
<proteinExistence type="predicted"/>
<evidence type="ECO:0000259" key="1">
    <source>
        <dbReference type="PROSITE" id="PS51379"/>
    </source>
</evidence>